<dbReference type="InterPro" id="IPR004843">
    <property type="entry name" value="Calcineurin-like_PHP"/>
</dbReference>
<organism evidence="3 4">
    <name type="scientific">Cyanidioschyzon merolae (strain NIES-3377 / 10D)</name>
    <name type="common">Unicellular red alga</name>
    <dbReference type="NCBI Taxonomy" id="280699"/>
    <lineage>
        <taxon>Eukaryota</taxon>
        <taxon>Rhodophyta</taxon>
        <taxon>Bangiophyceae</taxon>
        <taxon>Cyanidiales</taxon>
        <taxon>Cyanidiaceae</taxon>
        <taxon>Cyanidioschyzon</taxon>
    </lineage>
</organism>
<feature type="transmembrane region" description="Helical" evidence="1">
    <location>
        <begin position="680"/>
        <end position="702"/>
    </location>
</feature>
<evidence type="ECO:0000313" key="3">
    <source>
        <dbReference type="EMBL" id="BAM80773.1"/>
    </source>
</evidence>
<dbReference type="PANTHER" id="PTHR14795">
    <property type="entry name" value="HELICASE RELATED"/>
    <property type="match status" value="1"/>
</dbReference>
<dbReference type="RefSeq" id="XP_005536809.1">
    <property type="nucleotide sequence ID" value="XM_005536752.1"/>
</dbReference>
<dbReference type="SUPFAM" id="SSF56300">
    <property type="entry name" value="Metallo-dependent phosphatases"/>
    <property type="match status" value="1"/>
</dbReference>
<sequence>MLGFRLGSLRLFLGLILLLQLYGFLGNIFEKHLALAHDQQKTAAEHRFTENASRSSAASLPAQVRDSFFTVLQISDIHLDYQNVDALDNFKTIVFDAIPFVAPDVVIVTGDITNAKRRRGLGHFSEQRVDEWSQYSEIVQRARVEGIIPAETAWIDLPGNHDMFGVPSRLAGTNRYYGQHCQLYHSLANVSCLQPRFSWFSFHNGSYAVMRVDAVPEPSLHRPLNFFGDLSRLRGDQREDLELGALNQGIDSAFVFVAAHYPSSFINTELDLHSTLGKAAKNRPLVYLSGHLHTLMGLCPRLYSVVPRKRLLDLELADLRYERRFRVIIASSTMGALGFRDFSLRTGTKPERNEVPPWLLVWMRAPVFFADSEISRKPHDYANSELYFVIWFRSRACSSPDFEVTVDGVPVGRASRYCPPSRRFCLYTIGKNLMREVAGRDVRVSLQRINNSPDELLCGPDTVTEILSFLDDAQSIVNVPQEGRASNLCRLILFLNMPHFFRVMTLLIGCAALVVLSAALVLMRKCGLHPEPSYGAVHQHPSQVRHGETLRRMKLCAKQLAISLTLALFWFFLGPWILSNRMTDNFGGIVFLWTVYLPRHGRIGPNADLFWLYGIQAAALMLMLTLNYLLLLWRMEGIIGRPPNKVPILSRRASGLAIAVTSVTALLVHLHNLLSLHGAFGVLASIVSPVGAPFSALSSNALSRLAHLHRLMQRHASLSIGNK</sequence>
<protein>
    <recommendedName>
        <fullName evidence="2">Calcineurin-like phosphoesterase domain-containing protein</fullName>
    </recommendedName>
</protein>
<dbReference type="GeneID" id="16994565"/>
<feature type="transmembrane region" description="Helical" evidence="1">
    <location>
        <begin position="560"/>
        <end position="578"/>
    </location>
</feature>
<dbReference type="KEGG" id="cme:CYME_CML172C"/>
<keyword evidence="1" id="KW-0472">Membrane</keyword>
<dbReference type="Gramene" id="CML172CT">
    <property type="protein sequence ID" value="CML172CT"/>
    <property type="gene ID" value="CML172C"/>
</dbReference>
<evidence type="ECO:0000313" key="4">
    <source>
        <dbReference type="Proteomes" id="UP000007014"/>
    </source>
</evidence>
<dbReference type="eggNOG" id="KOG0701">
    <property type="taxonomic scope" value="Eukaryota"/>
</dbReference>
<evidence type="ECO:0000259" key="2">
    <source>
        <dbReference type="Pfam" id="PF00149"/>
    </source>
</evidence>
<keyword evidence="1" id="KW-1133">Transmembrane helix</keyword>
<feature type="transmembrane region" description="Helical" evidence="1">
    <location>
        <begin position="653"/>
        <end position="674"/>
    </location>
</feature>
<dbReference type="GO" id="GO:0016787">
    <property type="term" value="F:hydrolase activity"/>
    <property type="evidence" value="ECO:0007669"/>
    <property type="project" value="InterPro"/>
</dbReference>
<keyword evidence="4" id="KW-1185">Reference proteome</keyword>
<reference evidence="3 4" key="1">
    <citation type="journal article" date="2004" name="Nature">
        <title>Genome sequence of the ultrasmall unicellular red alga Cyanidioschyzon merolae 10D.</title>
        <authorList>
            <person name="Matsuzaki M."/>
            <person name="Misumi O."/>
            <person name="Shin-i T."/>
            <person name="Maruyama S."/>
            <person name="Takahara M."/>
            <person name="Miyagishima S."/>
            <person name="Mori T."/>
            <person name="Nishida K."/>
            <person name="Yagisawa F."/>
            <person name="Nishida K."/>
            <person name="Yoshida Y."/>
            <person name="Nishimura Y."/>
            <person name="Nakao S."/>
            <person name="Kobayashi T."/>
            <person name="Momoyama Y."/>
            <person name="Higashiyama T."/>
            <person name="Minoda A."/>
            <person name="Sano M."/>
            <person name="Nomoto H."/>
            <person name="Oishi K."/>
            <person name="Hayashi H."/>
            <person name="Ohta F."/>
            <person name="Nishizaka S."/>
            <person name="Haga S."/>
            <person name="Miura S."/>
            <person name="Morishita T."/>
            <person name="Kabeya Y."/>
            <person name="Terasawa K."/>
            <person name="Suzuki Y."/>
            <person name="Ishii Y."/>
            <person name="Asakawa S."/>
            <person name="Takano H."/>
            <person name="Ohta N."/>
            <person name="Kuroiwa H."/>
            <person name="Tanaka K."/>
            <person name="Shimizu N."/>
            <person name="Sugano S."/>
            <person name="Sato N."/>
            <person name="Nozaki H."/>
            <person name="Ogasawara N."/>
            <person name="Kohara Y."/>
            <person name="Kuroiwa T."/>
        </authorList>
    </citation>
    <scope>NUCLEOTIDE SEQUENCE [LARGE SCALE GENOMIC DNA]</scope>
    <source>
        <strain evidence="3 4">10D</strain>
    </source>
</reference>
<feature type="transmembrane region" description="Helical" evidence="1">
    <location>
        <begin position="610"/>
        <end position="633"/>
    </location>
</feature>
<dbReference type="Pfam" id="PF00149">
    <property type="entry name" value="Metallophos"/>
    <property type="match status" value="1"/>
</dbReference>
<dbReference type="Proteomes" id="UP000007014">
    <property type="component" value="Chromosome 12"/>
</dbReference>
<proteinExistence type="predicted"/>
<feature type="domain" description="Calcineurin-like phosphoesterase" evidence="2">
    <location>
        <begin position="70"/>
        <end position="294"/>
    </location>
</feature>
<evidence type="ECO:0000256" key="1">
    <source>
        <dbReference type="SAM" id="Phobius"/>
    </source>
</evidence>
<dbReference type="InterPro" id="IPR029052">
    <property type="entry name" value="Metallo-depent_PP-like"/>
</dbReference>
<dbReference type="Gene3D" id="3.60.21.10">
    <property type="match status" value="1"/>
</dbReference>
<dbReference type="STRING" id="280699.M1VIA4"/>
<keyword evidence="1" id="KW-0812">Transmembrane</keyword>
<feature type="transmembrane region" description="Helical" evidence="1">
    <location>
        <begin position="500"/>
        <end position="523"/>
    </location>
</feature>
<dbReference type="AlphaFoldDB" id="M1VIA4"/>
<dbReference type="OrthoDB" id="27234at2759"/>
<dbReference type="HOGENOM" id="CLU_382809_0_0_1"/>
<reference evidence="3 4" key="2">
    <citation type="journal article" date="2007" name="BMC Biol.">
        <title>A 100%-complete sequence reveals unusually simple genomic features in the hot-spring red alga Cyanidioschyzon merolae.</title>
        <authorList>
            <person name="Nozaki H."/>
            <person name="Takano H."/>
            <person name="Misumi O."/>
            <person name="Terasawa K."/>
            <person name="Matsuzaki M."/>
            <person name="Maruyama S."/>
            <person name="Nishida K."/>
            <person name="Yagisawa F."/>
            <person name="Yoshida Y."/>
            <person name="Fujiwara T."/>
            <person name="Takio S."/>
            <person name="Tamura K."/>
            <person name="Chung S.J."/>
            <person name="Nakamura S."/>
            <person name="Kuroiwa H."/>
            <person name="Tanaka K."/>
            <person name="Sato N."/>
            <person name="Kuroiwa T."/>
        </authorList>
    </citation>
    <scope>NUCLEOTIDE SEQUENCE [LARGE SCALE GENOMIC DNA]</scope>
    <source>
        <strain evidence="3 4">10D</strain>
    </source>
</reference>
<name>M1VIA4_CYAM1</name>
<dbReference type="PANTHER" id="PTHR14795:SF0">
    <property type="entry name" value="TRANSMEMBRANE PROTEIN 62"/>
    <property type="match status" value="1"/>
</dbReference>
<accession>M1VIA4</accession>
<dbReference type="EMBL" id="AP006494">
    <property type="protein sequence ID" value="BAM80773.1"/>
    <property type="molecule type" value="Genomic_DNA"/>
</dbReference>
<gene>
    <name evidence="3" type="ORF">CYME_CML172C</name>
</gene>